<reference evidence="1" key="1">
    <citation type="submission" date="2021-04" db="EMBL/GenBank/DDBJ databases">
        <title>Complete Genome Sequences of Macrococcus spp. from dog and cattle.</title>
        <authorList>
            <person name="Schwendener S."/>
            <person name="Perreten V."/>
        </authorList>
    </citation>
    <scope>NUCLEOTIDE SEQUENCE</scope>
    <source>
        <strain evidence="1">Epi0143-OL</strain>
    </source>
</reference>
<dbReference type="EMBL" id="CP073809">
    <property type="protein sequence ID" value="UTH13166.1"/>
    <property type="molecule type" value="Genomic_DNA"/>
</dbReference>
<proteinExistence type="predicted"/>
<evidence type="ECO:0000313" key="2">
    <source>
        <dbReference type="Proteomes" id="UP001057381"/>
    </source>
</evidence>
<dbReference type="KEGG" id="mequ:KFV11_07790"/>
<name>A0A9Q9F1A1_9STAP</name>
<gene>
    <name evidence="1" type="ORF">KFV11_07790</name>
</gene>
<dbReference type="RefSeq" id="WP_254249633.1">
    <property type="nucleotide sequence ID" value="NZ_CP073809.1"/>
</dbReference>
<sequence>MAFFFYSNYAMSVIQSNLKGICSRSTITKEQQLMLMILQLQQALMLSILESKKKDKVIAELEAKLNQ</sequence>
<protein>
    <submittedName>
        <fullName evidence="1">Uncharacterized protein</fullName>
    </submittedName>
</protein>
<dbReference type="Proteomes" id="UP001057381">
    <property type="component" value="Chromosome"/>
</dbReference>
<organism evidence="1 2">
    <name type="scientific">Macrococcus equipercicus</name>
    <dbReference type="NCBI Taxonomy" id="69967"/>
    <lineage>
        <taxon>Bacteria</taxon>
        <taxon>Bacillati</taxon>
        <taxon>Bacillota</taxon>
        <taxon>Bacilli</taxon>
        <taxon>Bacillales</taxon>
        <taxon>Staphylococcaceae</taxon>
        <taxon>Macrococcus</taxon>
    </lineage>
</organism>
<dbReference type="AlphaFoldDB" id="A0A9Q9F1A1"/>
<accession>A0A9Q9F1A1</accession>
<evidence type="ECO:0000313" key="1">
    <source>
        <dbReference type="EMBL" id="UTH13166.1"/>
    </source>
</evidence>